<accession>A0A2S7XPK4</accession>
<organism evidence="5 6">
    <name type="scientific">Chromatium okenii</name>
    <dbReference type="NCBI Taxonomy" id="61644"/>
    <lineage>
        <taxon>Bacteria</taxon>
        <taxon>Pseudomonadati</taxon>
        <taxon>Pseudomonadota</taxon>
        <taxon>Gammaproteobacteria</taxon>
        <taxon>Chromatiales</taxon>
        <taxon>Chromatiaceae</taxon>
        <taxon>Chromatium</taxon>
    </lineage>
</organism>
<proteinExistence type="inferred from homology"/>
<dbReference type="Proteomes" id="UP000239936">
    <property type="component" value="Unassembled WGS sequence"/>
</dbReference>
<keyword evidence="6" id="KW-1185">Reference proteome</keyword>
<feature type="chain" id="PRO_5015460280" evidence="4">
    <location>
        <begin position="22"/>
        <end position="172"/>
    </location>
</feature>
<dbReference type="Gene3D" id="3.30.910.20">
    <property type="entry name" value="Skp domain"/>
    <property type="match status" value="1"/>
</dbReference>
<dbReference type="SMART" id="SM00935">
    <property type="entry name" value="OmpH"/>
    <property type="match status" value="1"/>
</dbReference>
<keyword evidence="2 4" id="KW-0732">Signal</keyword>
<dbReference type="InterPro" id="IPR024930">
    <property type="entry name" value="Skp_dom_sf"/>
</dbReference>
<evidence type="ECO:0000256" key="3">
    <source>
        <dbReference type="SAM" id="Coils"/>
    </source>
</evidence>
<dbReference type="OrthoDB" id="5767587at2"/>
<evidence type="ECO:0000256" key="2">
    <source>
        <dbReference type="ARBA" id="ARBA00022729"/>
    </source>
</evidence>
<feature type="signal peptide" evidence="4">
    <location>
        <begin position="1"/>
        <end position="21"/>
    </location>
</feature>
<dbReference type="PANTHER" id="PTHR35089:SF1">
    <property type="entry name" value="CHAPERONE PROTEIN SKP"/>
    <property type="match status" value="1"/>
</dbReference>
<gene>
    <name evidence="5" type="ORF">CXB77_16490</name>
</gene>
<dbReference type="GO" id="GO:0005829">
    <property type="term" value="C:cytosol"/>
    <property type="evidence" value="ECO:0007669"/>
    <property type="project" value="TreeGrafter"/>
</dbReference>
<sequence length="172" mass="19336">MSRSILFALTLSLFATFPVLAANNIGIGAVDMQQVLEQSKLGKRLQEQLRQEFEPQARKFAEEEKEIHALQQAFERDKALMSKDQAAKQEKELVGRIEAYQKKVQPLQQELAKAQQIKGREIVAPAREAVNTVAKKKKLSMVVERGLAGMLYLDSTLDITADVIEELNSRAK</sequence>
<dbReference type="InterPro" id="IPR005632">
    <property type="entry name" value="Chaperone_Skp"/>
</dbReference>
<dbReference type="GO" id="GO:0050821">
    <property type="term" value="P:protein stabilization"/>
    <property type="evidence" value="ECO:0007669"/>
    <property type="project" value="TreeGrafter"/>
</dbReference>
<comment type="caution">
    <text evidence="5">The sequence shown here is derived from an EMBL/GenBank/DDBJ whole genome shotgun (WGS) entry which is preliminary data.</text>
</comment>
<evidence type="ECO:0000313" key="5">
    <source>
        <dbReference type="EMBL" id="PQJ95669.1"/>
    </source>
</evidence>
<protein>
    <submittedName>
        <fullName evidence="5">Molecular chaperone Skp</fullName>
    </submittedName>
</protein>
<comment type="similarity">
    <text evidence="1">Belongs to the Skp family.</text>
</comment>
<reference evidence="5 6" key="1">
    <citation type="submission" date="2018-01" db="EMBL/GenBank/DDBJ databases">
        <title>The complete genome sequence of Chromatium okenii LaCa, a purple sulfur bacterium with a turbulent life.</title>
        <authorList>
            <person name="Luedin S.M."/>
            <person name="Liechti N."/>
            <person name="Storelli N."/>
            <person name="Danza F."/>
            <person name="Wittwer M."/>
            <person name="Pothier J.F."/>
            <person name="Tonolla M.A."/>
        </authorList>
    </citation>
    <scope>NUCLEOTIDE SEQUENCE [LARGE SCALE GENOMIC DNA]</scope>
    <source>
        <strain evidence="5 6">LaCa</strain>
    </source>
</reference>
<evidence type="ECO:0000256" key="1">
    <source>
        <dbReference type="ARBA" id="ARBA00009091"/>
    </source>
</evidence>
<keyword evidence="3" id="KW-0175">Coiled coil</keyword>
<dbReference type="GO" id="GO:0051082">
    <property type="term" value="F:unfolded protein binding"/>
    <property type="evidence" value="ECO:0007669"/>
    <property type="project" value="InterPro"/>
</dbReference>
<name>A0A2S7XPK4_9GAMM</name>
<dbReference type="RefSeq" id="WP_105074683.1">
    <property type="nucleotide sequence ID" value="NZ_PPGH01000037.1"/>
</dbReference>
<dbReference type="EMBL" id="PPGH01000037">
    <property type="protein sequence ID" value="PQJ95669.1"/>
    <property type="molecule type" value="Genomic_DNA"/>
</dbReference>
<dbReference type="SUPFAM" id="SSF111384">
    <property type="entry name" value="OmpH-like"/>
    <property type="match status" value="1"/>
</dbReference>
<evidence type="ECO:0000256" key="4">
    <source>
        <dbReference type="SAM" id="SignalP"/>
    </source>
</evidence>
<evidence type="ECO:0000313" key="6">
    <source>
        <dbReference type="Proteomes" id="UP000239936"/>
    </source>
</evidence>
<dbReference type="Pfam" id="PF03938">
    <property type="entry name" value="OmpH"/>
    <property type="match status" value="1"/>
</dbReference>
<feature type="coiled-coil region" evidence="3">
    <location>
        <begin position="83"/>
        <end position="117"/>
    </location>
</feature>
<dbReference type="AlphaFoldDB" id="A0A2S7XPK4"/>
<dbReference type="PANTHER" id="PTHR35089">
    <property type="entry name" value="CHAPERONE PROTEIN SKP"/>
    <property type="match status" value="1"/>
</dbReference>